<evidence type="ECO:0000256" key="1">
    <source>
        <dbReference type="SAM" id="SignalP"/>
    </source>
</evidence>
<dbReference type="RefSeq" id="XP_038735881.1">
    <property type="nucleotide sequence ID" value="XM_038872675.1"/>
</dbReference>
<dbReference type="GeneID" id="62145753"/>
<gene>
    <name evidence="2" type="ORF">EAE97_002164</name>
</gene>
<evidence type="ECO:0000313" key="2">
    <source>
        <dbReference type="EMBL" id="KAF7950612.1"/>
    </source>
</evidence>
<keyword evidence="3" id="KW-1185">Reference proteome</keyword>
<feature type="signal peptide" evidence="1">
    <location>
        <begin position="1"/>
        <end position="19"/>
    </location>
</feature>
<proteinExistence type="predicted"/>
<comment type="caution">
    <text evidence="2">The sequence shown here is derived from an EMBL/GenBank/DDBJ whole genome shotgun (WGS) entry which is preliminary data.</text>
</comment>
<evidence type="ECO:0000313" key="3">
    <source>
        <dbReference type="Proteomes" id="UP000710849"/>
    </source>
</evidence>
<keyword evidence="1" id="KW-0732">Signal</keyword>
<dbReference type="Proteomes" id="UP000710849">
    <property type="component" value="Unassembled WGS sequence"/>
</dbReference>
<sequence length="74" mass="7933">MSGLYRCVIGTLGVLVVGGEFGGYIGEVGRSEEADGDRAAGGEEGMVRWVCSLYKWTLVKYEWLGGDGVGMRLL</sequence>
<accession>A0A9P5LXF6</accession>
<protein>
    <submittedName>
        <fullName evidence="2">Uncharacterized protein</fullName>
    </submittedName>
</protein>
<organism evidence="2 3">
    <name type="scientific">Botrytis byssoidea</name>
    <dbReference type="NCBI Taxonomy" id="139641"/>
    <lineage>
        <taxon>Eukaryota</taxon>
        <taxon>Fungi</taxon>
        <taxon>Dikarya</taxon>
        <taxon>Ascomycota</taxon>
        <taxon>Pezizomycotina</taxon>
        <taxon>Leotiomycetes</taxon>
        <taxon>Helotiales</taxon>
        <taxon>Sclerotiniaceae</taxon>
        <taxon>Botrytis</taxon>
    </lineage>
</organism>
<dbReference type="EMBL" id="RCSW01000004">
    <property type="protein sequence ID" value="KAF7950612.1"/>
    <property type="molecule type" value="Genomic_DNA"/>
</dbReference>
<reference evidence="2 3" key="1">
    <citation type="journal article" date="2020" name="Genome Biol. Evol.">
        <title>Comparative genomics of Sclerotiniaceae.</title>
        <authorList>
            <person name="Valero Jimenez C.A."/>
            <person name="Steentjes M."/>
            <person name="Scholten O.E."/>
            <person name="Van Kan J.A.L."/>
        </authorList>
    </citation>
    <scope>NUCLEOTIDE SEQUENCE [LARGE SCALE GENOMIC DNA]</scope>
    <source>
        <strain evidence="2 3">MUCL 94</strain>
    </source>
</reference>
<name>A0A9P5LXF6_9HELO</name>
<feature type="chain" id="PRO_5040493750" evidence="1">
    <location>
        <begin position="20"/>
        <end position="74"/>
    </location>
</feature>
<dbReference type="AlphaFoldDB" id="A0A9P5LXF6"/>